<dbReference type="InterPro" id="IPR019617">
    <property type="entry name" value="DUF2489"/>
</dbReference>
<reference evidence="3" key="2">
    <citation type="submission" date="2023-08" db="EMBL/GenBank/DDBJ databases">
        <authorList>
            <person name="Luo J."/>
        </authorList>
    </citation>
    <scope>NUCLEOTIDE SEQUENCE</scope>
    <source>
        <strain evidence="3">DSM 25064</strain>
    </source>
</reference>
<gene>
    <name evidence="3" type="ORF">Q8A57_09330</name>
</gene>
<evidence type="ECO:0000256" key="1">
    <source>
        <dbReference type="SAM" id="Coils"/>
    </source>
</evidence>
<dbReference type="Pfam" id="PF10675">
    <property type="entry name" value="DUF2489"/>
    <property type="match status" value="1"/>
</dbReference>
<organism evidence="3 4">
    <name type="scientific">Porticoccus litoralis</name>
    <dbReference type="NCBI Taxonomy" id="434086"/>
    <lineage>
        <taxon>Bacteria</taxon>
        <taxon>Pseudomonadati</taxon>
        <taxon>Pseudomonadota</taxon>
        <taxon>Gammaproteobacteria</taxon>
        <taxon>Cellvibrionales</taxon>
        <taxon>Porticoccaceae</taxon>
        <taxon>Porticoccus</taxon>
    </lineage>
</organism>
<keyword evidence="4" id="KW-1185">Reference proteome</keyword>
<dbReference type="EMBL" id="JAUUUU010000005">
    <property type="protein sequence ID" value="MDP1521168.1"/>
    <property type="molecule type" value="Genomic_DNA"/>
</dbReference>
<reference evidence="3" key="1">
    <citation type="journal article" date="2010" name="Int. J. Syst. Evol. Microbiol.">
        <title>Porticoccus litoralis gen. nov., sp. nov., a gammaproteobacterium isolated from the Yellow Sea.</title>
        <authorList>
            <person name="Oh H.M."/>
            <person name="Kim H."/>
            <person name="Kim K.M."/>
            <person name="Min G.S."/>
            <person name="Cho J.C."/>
        </authorList>
    </citation>
    <scope>NUCLEOTIDE SEQUENCE</scope>
    <source>
        <strain evidence="3">DSM 25064</strain>
    </source>
</reference>
<proteinExistence type="predicted"/>
<evidence type="ECO:0000313" key="4">
    <source>
        <dbReference type="Proteomes" id="UP001178354"/>
    </source>
</evidence>
<keyword evidence="1" id="KW-0175">Coiled coil</keyword>
<evidence type="ECO:0000313" key="3">
    <source>
        <dbReference type="EMBL" id="MDP1521168.1"/>
    </source>
</evidence>
<name>A0AAW8B5P2_9GAMM</name>
<evidence type="ECO:0000259" key="2">
    <source>
        <dbReference type="Pfam" id="PF10675"/>
    </source>
</evidence>
<accession>A0AAW8B5P2</accession>
<dbReference type="RefSeq" id="WP_305170832.1">
    <property type="nucleotide sequence ID" value="NZ_JAUUUU010000005.1"/>
</dbReference>
<comment type="caution">
    <text evidence="3">The sequence shown here is derived from an EMBL/GenBank/DDBJ whole genome shotgun (WGS) entry which is preliminary data.</text>
</comment>
<protein>
    <submittedName>
        <fullName evidence="3">DUF2489 domain-containing protein</fullName>
    </submittedName>
</protein>
<sequence length="164" mass="19107">MTILLILGALIIVALAGYAIYLQKQLHQRNRAREEQAHQRAADLEERREHYKKSIQILAAALEADQMTLTEGAIRISMLASQLDLEETERDRYQVFFQLTQATSHIPILEDWKALSTRDKLRFDREREEIEEKYREFVVEAARQLLNKKESASSGVMFYSADNH</sequence>
<feature type="domain" description="DUF2489" evidence="2">
    <location>
        <begin position="12"/>
        <end position="145"/>
    </location>
</feature>
<feature type="coiled-coil region" evidence="1">
    <location>
        <begin position="27"/>
        <end position="61"/>
    </location>
</feature>
<dbReference type="Proteomes" id="UP001178354">
    <property type="component" value="Unassembled WGS sequence"/>
</dbReference>
<dbReference type="AlphaFoldDB" id="A0AAW8B5P2"/>